<keyword evidence="1" id="KW-0812">Transmembrane</keyword>
<keyword evidence="1" id="KW-0472">Membrane</keyword>
<accession>A0A6H0TI87</accession>
<dbReference type="RefSeq" id="WP_172554468.1">
    <property type="nucleotide sequence ID" value="NZ_CP035727.2"/>
</dbReference>
<name>A0A6H0TI87_BACTU</name>
<dbReference type="Proteomes" id="UP000501374">
    <property type="component" value="Chromosome"/>
</dbReference>
<organism evidence="2 3">
    <name type="scientific">Bacillus thuringiensis serovar andalousiensis</name>
    <dbReference type="NCBI Taxonomy" id="257985"/>
    <lineage>
        <taxon>Bacteria</taxon>
        <taxon>Bacillati</taxon>
        <taxon>Bacillota</taxon>
        <taxon>Bacilli</taxon>
        <taxon>Bacillales</taxon>
        <taxon>Bacillaceae</taxon>
        <taxon>Bacillus</taxon>
        <taxon>Bacillus cereus group</taxon>
    </lineage>
</organism>
<feature type="transmembrane region" description="Helical" evidence="1">
    <location>
        <begin position="36"/>
        <end position="55"/>
    </location>
</feature>
<feature type="transmembrane region" description="Helical" evidence="1">
    <location>
        <begin position="7"/>
        <end position="30"/>
    </location>
</feature>
<dbReference type="EMBL" id="CP035727">
    <property type="protein sequence ID" value="QIW20187.1"/>
    <property type="molecule type" value="Genomic_DNA"/>
</dbReference>
<keyword evidence="1" id="KW-1133">Transmembrane helix</keyword>
<dbReference type="PROSITE" id="PS51257">
    <property type="entry name" value="PROKAR_LIPOPROTEIN"/>
    <property type="match status" value="1"/>
</dbReference>
<evidence type="ECO:0008006" key="4">
    <source>
        <dbReference type="Google" id="ProtNLM"/>
    </source>
</evidence>
<evidence type="ECO:0000256" key="1">
    <source>
        <dbReference type="SAM" id="Phobius"/>
    </source>
</evidence>
<evidence type="ECO:0000313" key="3">
    <source>
        <dbReference type="Proteomes" id="UP000501374"/>
    </source>
</evidence>
<evidence type="ECO:0000313" key="2">
    <source>
        <dbReference type="EMBL" id="QIW20187.1"/>
    </source>
</evidence>
<gene>
    <name evidence="2" type="ORF">EVG22_17875</name>
</gene>
<protein>
    <recommendedName>
        <fullName evidence="4">Lipoprotein</fullName>
    </recommendedName>
</protein>
<proteinExistence type="predicted"/>
<dbReference type="AlphaFoldDB" id="A0A6H0TI87"/>
<sequence>MFKYAKLISISLVVSSCIMGINYFISYLWSGHIPSLTWRTYLMFMFIFMMSFSSMQKEGEGEEDY</sequence>
<reference evidence="3" key="1">
    <citation type="submission" date="2019-02" db="EMBL/GenBank/DDBJ databases">
        <title>Structural and Functional analysis of Lanthipeptide from Bacillus thuringiensis serovar andalousiensis B23193.</title>
        <authorList>
            <person name="Andreeva J.V."/>
            <person name="Grigoreva A."/>
        </authorList>
    </citation>
    <scope>NUCLEOTIDE SEQUENCE [LARGE SCALE GENOMIC DNA]</scope>
    <source>
        <strain evidence="3">B23193</strain>
    </source>
</reference>